<gene>
    <name evidence="2" type="ORF">NSK_001023</name>
</gene>
<dbReference type="PANTHER" id="PTHR43948:SF10">
    <property type="entry name" value="MRJ, ISOFORM E"/>
    <property type="match status" value="1"/>
</dbReference>
<dbReference type="InterPro" id="IPR001623">
    <property type="entry name" value="DnaJ_domain"/>
</dbReference>
<dbReference type="GO" id="GO:0051082">
    <property type="term" value="F:unfolded protein binding"/>
    <property type="evidence" value="ECO:0007669"/>
    <property type="project" value="TreeGrafter"/>
</dbReference>
<dbReference type="PANTHER" id="PTHR43948">
    <property type="entry name" value="DNAJ HOMOLOG SUBFAMILY B"/>
    <property type="match status" value="1"/>
</dbReference>
<dbReference type="PRINTS" id="PR00625">
    <property type="entry name" value="JDOMAIN"/>
</dbReference>
<proteinExistence type="predicted"/>
<evidence type="ECO:0000313" key="3">
    <source>
        <dbReference type="Proteomes" id="UP000355283"/>
    </source>
</evidence>
<organism evidence="2 3">
    <name type="scientific">Nannochloropsis salina CCMP1776</name>
    <dbReference type="NCBI Taxonomy" id="1027361"/>
    <lineage>
        <taxon>Eukaryota</taxon>
        <taxon>Sar</taxon>
        <taxon>Stramenopiles</taxon>
        <taxon>Ochrophyta</taxon>
        <taxon>Eustigmatophyceae</taxon>
        <taxon>Eustigmatales</taxon>
        <taxon>Monodopsidaceae</taxon>
        <taxon>Microchloropsis</taxon>
        <taxon>Microchloropsis salina</taxon>
    </lineage>
</organism>
<dbReference type="EMBL" id="SDOX01000005">
    <property type="protein sequence ID" value="TFJ87673.1"/>
    <property type="molecule type" value="Genomic_DNA"/>
</dbReference>
<dbReference type="GO" id="GO:0005737">
    <property type="term" value="C:cytoplasm"/>
    <property type="evidence" value="ECO:0007669"/>
    <property type="project" value="TreeGrafter"/>
</dbReference>
<reference evidence="2 3" key="1">
    <citation type="submission" date="2019-01" db="EMBL/GenBank/DDBJ databases">
        <title>Nuclear Genome Assembly of the Microalgal Biofuel strain Nannochloropsis salina CCMP1776.</title>
        <authorList>
            <person name="Hovde B."/>
        </authorList>
    </citation>
    <scope>NUCLEOTIDE SEQUENCE [LARGE SCALE GENOMIC DNA]</scope>
    <source>
        <strain evidence="2 3">CCMP1776</strain>
    </source>
</reference>
<sequence length="215" mass="23787">MDSPPPTKDYYSVLGVPRDSSDEAIKARYRQLAMDLHPDRCAAGDSSSVERFKAVSEAYKVLSDSGQRRILDEYLEGRRFAGARLRGDEGFLDRLAGIRRPRSPPGSRKGGFSSSRAFHLVEIALSPRVLVMGIGLAFMTYIALGPREDPGHSSDLLVPAWYNQRTKRWETPAPWNPDYRAAGSEHHAKVSKYHVFESAPPASRRMGGAGSNDPV</sequence>
<accession>A0A4D9DC63</accession>
<evidence type="ECO:0000259" key="1">
    <source>
        <dbReference type="PROSITE" id="PS50076"/>
    </source>
</evidence>
<dbReference type="GO" id="GO:0044183">
    <property type="term" value="F:protein folding chaperone"/>
    <property type="evidence" value="ECO:0007669"/>
    <property type="project" value="TreeGrafter"/>
</dbReference>
<comment type="caution">
    <text evidence="2">The sequence shown here is derived from an EMBL/GenBank/DDBJ whole genome shotgun (WGS) entry which is preliminary data.</text>
</comment>
<dbReference type="SUPFAM" id="SSF46565">
    <property type="entry name" value="Chaperone J-domain"/>
    <property type="match status" value="1"/>
</dbReference>
<dbReference type="CDD" id="cd06257">
    <property type="entry name" value="DnaJ"/>
    <property type="match status" value="1"/>
</dbReference>
<evidence type="ECO:0000313" key="2">
    <source>
        <dbReference type="EMBL" id="TFJ87673.1"/>
    </source>
</evidence>
<dbReference type="Pfam" id="PF00226">
    <property type="entry name" value="DnaJ"/>
    <property type="match status" value="1"/>
</dbReference>
<dbReference type="Gene3D" id="1.10.287.110">
    <property type="entry name" value="DnaJ domain"/>
    <property type="match status" value="1"/>
</dbReference>
<dbReference type="InterPro" id="IPR036869">
    <property type="entry name" value="J_dom_sf"/>
</dbReference>
<keyword evidence="3" id="KW-1185">Reference proteome</keyword>
<dbReference type="SMART" id="SM00271">
    <property type="entry name" value="DnaJ"/>
    <property type="match status" value="1"/>
</dbReference>
<protein>
    <recommendedName>
        <fullName evidence="1">J domain-containing protein</fullName>
    </recommendedName>
</protein>
<dbReference type="GO" id="GO:0051087">
    <property type="term" value="F:protein-folding chaperone binding"/>
    <property type="evidence" value="ECO:0007669"/>
    <property type="project" value="TreeGrafter"/>
</dbReference>
<dbReference type="Proteomes" id="UP000355283">
    <property type="component" value="Unassembled WGS sequence"/>
</dbReference>
<feature type="domain" description="J" evidence="1">
    <location>
        <begin position="9"/>
        <end position="75"/>
    </location>
</feature>
<dbReference type="AlphaFoldDB" id="A0A4D9DC63"/>
<name>A0A4D9DC63_9STRA</name>
<dbReference type="PROSITE" id="PS50076">
    <property type="entry name" value="DNAJ_2"/>
    <property type="match status" value="1"/>
</dbReference>
<dbReference type="OrthoDB" id="39231at2759"/>